<dbReference type="Proteomes" id="UP000315938">
    <property type="component" value="Unassembled WGS sequence"/>
</dbReference>
<feature type="transmembrane region" description="Helical" evidence="7">
    <location>
        <begin position="286"/>
        <end position="306"/>
    </location>
</feature>
<keyword evidence="5 7" id="KW-1133">Transmembrane helix</keyword>
<feature type="transmembrane region" description="Helical" evidence="7">
    <location>
        <begin position="343"/>
        <end position="365"/>
    </location>
</feature>
<feature type="transmembrane region" description="Helical" evidence="7">
    <location>
        <begin position="145"/>
        <end position="162"/>
    </location>
</feature>
<name>A0A553IJ40_ACHLA</name>
<dbReference type="Pfam" id="PF07690">
    <property type="entry name" value="MFS_1"/>
    <property type="match status" value="1"/>
</dbReference>
<evidence type="ECO:0000256" key="1">
    <source>
        <dbReference type="ARBA" id="ARBA00004651"/>
    </source>
</evidence>
<comment type="caution">
    <text evidence="9">The sequence shown here is derived from an EMBL/GenBank/DDBJ whole genome shotgun (WGS) entry which is preliminary data.</text>
</comment>
<feature type="transmembrane region" description="Helical" evidence="7">
    <location>
        <begin position="7"/>
        <end position="29"/>
    </location>
</feature>
<evidence type="ECO:0000256" key="2">
    <source>
        <dbReference type="ARBA" id="ARBA00022448"/>
    </source>
</evidence>
<evidence type="ECO:0000256" key="7">
    <source>
        <dbReference type="SAM" id="Phobius"/>
    </source>
</evidence>
<feature type="domain" description="Major facilitator superfamily (MFS) profile" evidence="8">
    <location>
        <begin position="1"/>
        <end position="396"/>
    </location>
</feature>
<feature type="transmembrane region" description="Helical" evidence="7">
    <location>
        <begin position="41"/>
        <end position="61"/>
    </location>
</feature>
<comment type="subcellular location">
    <subcellularLocation>
        <location evidence="1">Cell membrane</location>
        <topology evidence="1">Multi-pass membrane protein</topology>
    </subcellularLocation>
</comment>
<dbReference type="InterPro" id="IPR020846">
    <property type="entry name" value="MFS_dom"/>
</dbReference>
<keyword evidence="2" id="KW-0813">Transport</keyword>
<accession>A0A553IJ40</accession>
<dbReference type="AlphaFoldDB" id="A0A553IJ40"/>
<dbReference type="PANTHER" id="PTHR43266:SF10">
    <property type="entry name" value="BACILYSIN EXPORTER BACE-RELATED"/>
    <property type="match status" value="1"/>
</dbReference>
<feature type="transmembrane region" description="Helical" evidence="7">
    <location>
        <begin position="218"/>
        <end position="241"/>
    </location>
</feature>
<dbReference type="InterPro" id="IPR036259">
    <property type="entry name" value="MFS_trans_sf"/>
</dbReference>
<gene>
    <name evidence="9" type="ORF">FNV44_04105</name>
</gene>
<feature type="transmembrane region" description="Helical" evidence="7">
    <location>
        <begin position="100"/>
        <end position="124"/>
    </location>
</feature>
<dbReference type="PROSITE" id="PS50850">
    <property type="entry name" value="MFS"/>
    <property type="match status" value="1"/>
</dbReference>
<dbReference type="GO" id="GO:0005886">
    <property type="term" value="C:plasma membrane"/>
    <property type="evidence" value="ECO:0007669"/>
    <property type="project" value="UniProtKB-SubCell"/>
</dbReference>
<sequence>MQNWKKMIVLFMVSQTISLLGSMLVMYAIMWHITLSTSSGLMMTIYVLCSFIPGIIMMPFAGVWADRLDRKKLMIYADLLIAFVTLIIAIVFIIGIRDLWIVFIVAVIRAFGQAIHQPAVLAVYPSIVPKDKLLKVQGISQGIQSASLIIMPLLAGLLLSLFEIEFILFIDVVTALIAVVMLLTVIHIPKNVNKQHMNEIKYMEDIKNGIKYARQHKLIFSILMFAFVYMILVAAPSFLTYLQVARVFGPEAWRLSILETLFGVGMLLGSIVIALWGGFKNRMVTFFLSYMMIGIGTMGLGLPFNFWVYVSMWSFVGFFISISSPIMTTLIQEKVDPEYIGRIFSVFGLINTVSLPLGMLLFGPLSDVVDISLIILLSGLGMVVLSSIMMFNKTLIKEGFK</sequence>
<feature type="transmembrane region" description="Helical" evidence="7">
    <location>
        <begin position="73"/>
        <end position="94"/>
    </location>
</feature>
<evidence type="ECO:0000256" key="3">
    <source>
        <dbReference type="ARBA" id="ARBA00022475"/>
    </source>
</evidence>
<evidence type="ECO:0000256" key="6">
    <source>
        <dbReference type="ARBA" id="ARBA00023136"/>
    </source>
</evidence>
<dbReference type="RefSeq" id="WP_012242261.1">
    <property type="nucleotide sequence ID" value="NZ_JACAOE010000001.1"/>
</dbReference>
<evidence type="ECO:0000313" key="10">
    <source>
        <dbReference type="Proteomes" id="UP000315938"/>
    </source>
</evidence>
<dbReference type="EMBL" id="VKID01000001">
    <property type="protein sequence ID" value="TRY00240.1"/>
    <property type="molecule type" value="Genomic_DNA"/>
</dbReference>
<dbReference type="OMA" id="WIDRYDR"/>
<organism evidence="9 10">
    <name type="scientific">Acholeplasma laidlawii</name>
    <dbReference type="NCBI Taxonomy" id="2148"/>
    <lineage>
        <taxon>Bacteria</taxon>
        <taxon>Bacillati</taxon>
        <taxon>Mycoplasmatota</taxon>
        <taxon>Mollicutes</taxon>
        <taxon>Acholeplasmatales</taxon>
        <taxon>Acholeplasmataceae</taxon>
        <taxon>Acholeplasma</taxon>
    </lineage>
</organism>
<reference evidence="9 10" key="1">
    <citation type="submission" date="2019-07" db="EMBL/GenBank/DDBJ databases">
        <title>Genome sequence of Acholeplasma laidlawii strain with increased resistance to erythromycin.</title>
        <authorList>
            <person name="Medvedeva E.S."/>
            <person name="Baranova N.B."/>
            <person name="Siniagina M.N."/>
            <person name="Mouzykantov A."/>
            <person name="Chernova O.A."/>
            <person name="Chernov V.M."/>
        </authorList>
    </citation>
    <scope>NUCLEOTIDE SEQUENCE [LARGE SCALE GENOMIC DNA]</scope>
    <source>
        <strain evidence="9 10">PG8REry</strain>
    </source>
</reference>
<feature type="transmembrane region" description="Helical" evidence="7">
    <location>
        <begin position="168"/>
        <end position="188"/>
    </location>
</feature>
<evidence type="ECO:0000313" key="9">
    <source>
        <dbReference type="EMBL" id="TRY00240.1"/>
    </source>
</evidence>
<dbReference type="CDD" id="cd06173">
    <property type="entry name" value="MFS_MefA_like"/>
    <property type="match status" value="1"/>
</dbReference>
<feature type="transmembrane region" description="Helical" evidence="7">
    <location>
        <begin position="371"/>
        <end position="391"/>
    </location>
</feature>
<dbReference type="GeneID" id="41338496"/>
<protein>
    <submittedName>
        <fullName evidence="9">MFS transporter</fullName>
    </submittedName>
</protein>
<evidence type="ECO:0000256" key="4">
    <source>
        <dbReference type="ARBA" id="ARBA00022692"/>
    </source>
</evidence>
<dbReference type="SUPFAM" id="SSF103473">
    <property type="entry name" value="MFS general substrate transporter"/>
    <property type="match status" value="1"/>
</dbReference>
<evidence type="ECO:0000256" key="5">
    <source>
        <dbReference type="ARBA" id="ARBA00022989"/>
    </source>
</evidence>
<proteinExistence type="predicted"/>
<dbReference type="InterPro" id="IPR011701">
    <property type="entry name" value="MFS"/>
</dbReference>
<keyword evidence="6 7" id="KW-0472">Membrane</keyword>
<keyword evidence="3" id="KW-1003">Cell membrane</keyword>
<keyword evidence="4 7" id="KW-0812">Transmembrane</keyword>
<evidence type="ECO:0000259" key="8">
    <source>
        <dbReference type="PROSITE" id="PS50850"/>
    </source>
</evidence>
<dbReference type="Gene3D" id="1.20.1250.20">
    <property type="entry name" value="MFS general substrate transporter like domains"/>
    <property type="match status" value="1"/>
</dbReference>
<dbReference type="PANTHER" id="PTHR43266">
    <property type="entry name" value="MACROLIDE-EFFLUX PROTEIN"/>
    <property type="match status" value="1"/>
</dbReference>
<feature type="transmembrane region" description="Helical" evidence="7">
    <location>
        <begin position="261"/>
        <end position="279"/>
    </location>
</feature>
<feature type="transmembrane region" description="Helical" evidence="7">
    <location>
        <begin position="312"/>
        <end position="331"/>
    </location>
</feature>
<dbReference type="GO" id="GO:0022857">
    <property type="term" value="F:transmembrane transporter activity"/>
    <property type="evidence" value="ECO:0007669"/>
    <property type="project" value="InterPro"/>
</dbReference>